<organism evidence="3 4">
    <name type="scientific">Cladorrhinum samala</name>
    <dbReference type="NCBI Taxonomy" id="585594"/>
    <lineage>
        <taxon>Eukaryota</taxon>
        <taxon>Fungi</taxon>
        <taxon>Dikarya</taxon>
        <taxon>Ascomycota</taxon>
        <taxon>Pezizomycotina</taxon>
        <taxon>Sordariomycetes</taxon>
        <taxon>Sordariomycetidae</taxon>
        <taxon>Sordariales</taxon>
        <taxon>Podosporaceae</taxon>
        <taxon>Cladorrhinum</taxon>
    </lineage>
</organism>
<feature type="compositionally biased region" description="Low complexity" evidence="1">
    <location>
        <begin position="14"/>
        <end position="27"/>
    </location>
</feature>
<proteinExistence type="predicted"/>
<dbReference type="AlphaFoldDB" id="A0AAV9HCS2"/>
<feature type="transmembrane region" description="Helical" evidence="2">
    <location>
        <begin position="142"/>
        <end position="166"/>
    </location>
</feature>
<dbReference type="EMBL" id="MU865064">
    <property type="protein sequence ID" value="KAK4458582.1"/>
    <property type="molecule type" value="Genomic_DNA"/>
</dbReference>
<evidence type="ECO:0000256" key="2">
    <source>
        <dbReference type="SAM" id="Phobius"/>
    </source>
</evidence>
<evidence type="ECO:0000313" key="4">
    <source>
        <dbReference type="Proteomes" id="UP001321749"/>
    </source>
</evidence>
<gene>
    <name evidence="3" type="ORF">QBC42DRAFT_185667</name>
</gene>
<feature type="transmembrane region" description="Helical" evidence="2">
    <location>
        <begin position="84"/>
        <end position="105"/>
    </location>
</feature>
<feature type="transmembrane region" description="Helical" evidence="2">
    <location>
        <begin position="501"/>
        <end position="524"/>
    </location>
</feature>
<reference evidence="3" key="2">
    <citation type="submission" date="2023-06" db="EMBL/GenBank/DDBJ databases">
        <authorList>
            <consortium name="Lawrence Berkeley National Laboratory"/>
            <person name="Mondo S.J."/>
            <person name="Hensen N."/>
            <person name="Bonometti L."/>
            <person name="Westerberg I."/>
            <person name="Brannstrom I.O."/>
            <person name="Guillou S."/>
            <person name="Cros-Aarteil S."/>
            <person name="Calhoun S."/>
            <person name="Haridas S."/>
            <person name="Kuo A."/>
            <person name="Pangilinan J."/>
            <person name="Riley R."/>
            <person name="Labutti K."/>
            <person name="Andreopoulos B."/>
            <person name="Lipzen A."/>
            <person name="Chen C."/>
            <person name="Yanf M."/>
            <person name="Daum C."/>
            <person name="Ng V."/>
            <person name="Clum A."/>
            <person name="Steindorff A."/>
            <person name="Ohm R."/>
            <person name="Martin F."/>
            <person name="Silar P."/>
            <person name="Natvig D."/>
            <person name="Lalanne C."/>
            <person name="Gautier V."/>
            <person name="Ament-Velasquez S.L."/>
            <person name="Kruys A."/>
            <person name="Hutchinson M.I."/>
            <person name="Powell A.J."/>
            <person name="Barry K."/>
            <person name="Miller A.N."/>
            <person name="Grigoriev I.V."/>
            <person name="Debuchy R."/>
            <person name="Gladieux P."/>
            <person name="Thoren M.H."/>
            <person name="Johannesson H."/>
        </authorList>
    </citation>
    <scope>NUCLEOTIDE SEQUENCE</scope>
    <source>
        <strain evidence="3">PSN324</strain>
    </source>
</reference>
<reference evidence="3" key="1">
    <citation type="journal article" date="2023" name="Mol. Phylogenet. Evol.">
        <title>Genome-scale phylogeny and comparative genomics of the fungal order Sordariales.</title>
        <authorList>
            <person name="Hensen N."/>
            <person name="Bonometti L."/>
            <person name="Westerberg I."/>
            <person name="Brannstrom I.O."/>
            <person name="Guillou S."/>
            <person name="Cros-Aarteil S."/>
            <person name="Calhoun S."/>
            <person name="Haridas S."/>
            <person name="Kuo A."/>
            <person name="Mondo S."/>
            <person name="Pangilinan J."/>
            <person name="Riley R."/>
            <person name="LaButti K."/>
            <person name="Andreopoulos B."/>
            <person name="Lipzen A."/>
            <person name="Chen C."/>
            <person name="Yan M."/>
            <person name="Daum C."/>
            <person name="Ng V."/>
            <person name="Clum A."/>
            <person name="Steindorff A."/>
            <person name="Ohm R.A."/>
            <person name="Martin F."/>
            <person name="Silar P."/>
            <person name="Natvig D.O."/>
            <person name="Lalanne C."/>
            <person name="Gautier V."/>
            <person name="Ament-Velasquez S.L."/>
            <person name="Kruys A."/>
            <person name="Hutchinson M.I."/>
            <person name="Powell A.J."/>
            <person name="Barry K."/>
            <person name="Miller A.N."/>
            <person name="Grigoriev I.V."/>
            <person name="Debuchy R."/>
            <person name="Gladieux P."/>
            <person name="Hiltunen Thoren M."/>
            <person name="Johannesson H."/>
        </authorList>
    </citation>
    <scope>NUCLEOTIDE SEQUENCE</scope>
    <source>
        <strain evidence="3">PSN324</strain>
    </source>
</reference>
<protein>
    <submittedName>
        <fullName evidence="3">Uncharacterized protein</fullName>
    </submittedName>
</protein>
<name>A0AAV9HCS2_9PEZI</name>
<keyword evidence="2" id="KW-0812">Transmembrane</keyword>
<sequence length="610" mass="66223">MYAASAPRSPSEGYSNRNSYSRNSNYSQPDSHLRTCSENSKSQQHLLVLLLLPASLIFLSACLVAIVMLAIHGPMLVPRQDTRVTSIVISASAKIATIIIGVVFLRSAWSSAVNDVVAGRPMSTKKLLATCRPFLSLGQLQYFGALPASFKLHVVLGALSLLAMVATSSSFRYDSLPTGGEMVALVPDVAFACPANLVEETGLFICDQGGSKLNILTNTSIHAWDYISEVTSGGQHTVTKYGDIGDESLGANVTIATLPAGWTLGPNNNLPWMAMWVSCEERAISVRSTGSEYQTNTSIYLDGKLAAIFDIGAMPQWNSGVHLLLRVNETGPFSSLGEYDVIMLGRDVQPNMRGVDVSTITSLGSAYLDLYGYGAVKQPLSGAGARCTFRAETGGQWQEGFWPPLNHTANTVWGEIVDDRPTLATAMLNYGASWQYTIVSDNDIPGGSVSYIANNTGPDVSFPHLLASYIRNQWTLMAYAISRHTYFKLEQPFVGSGPDKLFISVTLVAIVPGTALALSILVTARACIAVIPQRYWVNRVEFESWWLLKACRPDLYRAGCGNATEDKFMEAGRDISIQYVDVRPGDIVGQLLLRRSGGESEAFKSNRVYM</sequence>
<accession>A0AAV9HCS2</accession>
<keyword evidence="2" id="KW-0472">Membrane</keyword>
<feature type="region of interest" description="Disordered" evidence="1">
    <location>
        <begin position="1"/>
        <end position="36"/>
    </location>
</feature>
<dbReference type="Proteomes" id="UP001321749">
    <property type="component" value="Unassembled WGS sequence"/>
</dbReference>
<keyword evidence="2" id="KW-1133">Transmembrane helix</keyword>
<evidence type="ECO:0000256" key="1">
    <source>
        <dbReference type="SAM" id="MobiDB-lite"/>
    </source>
</evidence>
<keyword evidence="4" id="KW-1185">Reference proteome</keyword>
<comment type="caution">
    <text evidence="3">The sequence shown here is derived from an EMBL/GenBank/DDBJ whole genome shotgun (WGS) entry which is preliminary data.</text>
</comment>
<evidence type="ECO:0000313" key="3">
    <source>
        <dbReference type="EMBL" id="KAK4458582.1"/>
    </source>
</evidence>
<feature type="transmembrane region" description="Helical" evidence="2">
    <location>
        <begin position="47"/>
        <end position="72"/>
    </location>
</feature>